<name>F4PF85_BATDJ</name>
<gene>
    <name evidence="1" type="ORF">BATDEDRAFT_93034</name>
</gene>
<reference evidence="1 2" key="1">
    <citation type="submission" date="2009-12" db="EMBL/GenBank/DDBJ databases">
        <title>The draft genome of Batrachochytrium dendrobatidis.</title>
        <authorList>
            <consortium name="US DOE Joint Genome Institute (JGI-PGF)"/>
            <person name="Kuo A."/>
            <person name="Salamov A."/>
            <person name="Schmutz J."/>
            <person name="Lucas S."/>
            <person name="Pitluck S."/>
            <person name="Rosenblum E."/>
            <person name="Stajich J."/>
            <person name="Eisen M."/>
            <person name="Grigoriev I.V."/>
        </authorList>
    </citation>
    <scope>NUCLEOTIDE SEQUENCE [LARGE SCALE GENOMIC DNA]</scope>
    <source>
        <strain evidence="2">JAM81 / FGSC 10211</strain>
    </source>
</reference>
<evidence type="ECO:0000313" key="2">
    <source>
        <dbReference type="Proteomes" id="UP000007241"/>
    </source>
</evidence>
<proteinExistence type="predicted"/>
<dbReference type="EMBL" id="GL882914">
    <property type="protein sequence ID" value="EGF76106.1"/>
    <property type="molecule type" value="Genomic_DNA"/>
</dbReference>
<protein>
    <submittedName>
        <fullName evidence="1">Uncharacterized protein</fullName>
    </submittedName>
</protein>
<dbReference type="InterPro" id="IPR029058">
    <property type="entry name" value="AB_hydrolase_fold"/>
</dbReference>
<keyword evidence="2" id="KW-1185">Reference proteome</keyword>
<dbReference type="AlphaFoldDB" id="F4PF85"/>
<dbReference type="InParanoid" id="F4PF85"/>
<dbReference type="Gene3D" id="3.40.50.1820">
    <property type="entry name" value="alpha/beta hydrolase"/>
    <property type="match status" value="1"/>
</dbReference>
<evidence type="ECO:0000313" key="1">
    <source>
        <dbReference type="EMBL" id="EGF76106.1"/>
    </source>
</evidence>
<dbReference type="Proteomes" id="UP000007241">
    <property type="component" value="Unassembled WGS sequence"/>
</dbReference>
<dbReference type="HOGENOM" id="CLU_1749288_0_0_1"/>
<accession>F4PF85</accession>
<sequence length="149" mass="17079">MPQALKFFEETAPTMPSYLRYVAPTGIARLALYMNPDDFLPIAEKGTYTEENLKMTKAITAWKGYNENIVDEANEINNNIDKTIDITFPSNIPLMIFTTKDETANKGAKTNITFYNTQLDTGVSNKLITMEGHHYLHWKNYKEMSDQKN</sequence>
<organism evidence="1 2">
    <name type="scientific">Batrachochytrium dendrobatidis (strain JAM81 / FGSC 10211)</name>
    <name type="common">Frog chytrid fungus</name>
    <dbReference type="NCBI Taxonomy" id="684364"/>
    <lineage>
        <taxon>Eukaryota</taxon>
        <taxon>Fungi</taxon>
        <taxon>Fungi incertae sedis</taxon>
        <taxon>Chytridiomycota</taxon>
        <taxon>Chytridiomycota incertae sedis</taxon>
        <taxon>Chytridiomycetes</taxon>
        <taxon>Rhizophydiales</taxon>
        <taxon>Rhizophydiales incertae sedis</taxon>
        <taxon>Batrachochytrium</taxon>
    </lineage>
</organism>